<dbReference type="PANTHER" id="PTHR46797">
    <property type="entry name" value="HTH-TYPE TRANSCRIPTIONAL REGULATOR"/>
    <property type="match status" value="1"/>
</dbReference>
<reference evidence="3 4" key="1">
    <citation type="submission" date="2019-04" db="EMBL/GenBank/DDBJ databases">
        <title>Reference strain of H23.</title>
        <authorList>
            <person name="Luo X."/>
        </authorList>
    </citation>
    <scope>NUCLEOTIDE SEQUENCE [LARGE SCALE GENOMIC DNA]</scope>
    <source>
        <strain evidence="3 4">H23</strain>
    </source>
</reference>
<keyword evidence="1" id="KW-0238">DNA-binding</keyword>
<dbReference type="InterPro" id="IPR001387">
    <property type="entry name" value="Cro/C1-type_HTH"/>
</dbReference>
<sequence length="91" mass="10118">MTSPLMQRLGVAIRSRRHNAGYSQERFAARIGMHRAYYSAIERGEKNLQIDTLQRVCDGLEIRVWEILQDADLIAADSAAPENEAASSGLS</sequence>
<organism evidence="3 4">
    <name type="scientific">Luteimonas gilva</name>
    <dbReference type="NCBI Taxonomy" id="2572684"/>
    <lineage>
        <taxon>Bacteria</taxon>
        <taxon>Pseudomonadati</taxon>
        <taxon>Pseudomonadota</taxon>
        <taxon>Gammaproteobacteria</taxon>
        <taxon>Lysobacterales</taxon>
        <taxon>Lysobacteraceae</taxon>
        <taxon>Luteimonas</taxon>
    </lineage>
</organism>
<dbReference type="OrthoDB" id="9800901at2"/>
<dbReference type="PANTHER" id="PTHR46797:SF1">
    <property type="entry name" value="METHYLPHOSPHONATE SYNTHASE"/>
    <property type="match status" value="1"/>
</dbReference>
<dbReference type="EMBL" id="SZUA01000003">
    <property type="protein sequence ID" value="TKR29531.1"/>
    <property type="molecule type" value="Genomic_DNA"/>
</dbReference>
<dbReference type="Gene3D" id="1.10.260.40">
    <property type="entry name" value="lambda repressor-like DNA-binding domains"/>
    <property type="match status" value="1"/>
</dbReference>
<dbReference type="RefSeq" id="WP_137267934.1">
    <property type="nucleotide sequence ID" value="NZ_SZUA01000003.1"/>
</dbReference>
<keyword evidence="4" id="KW-1185">Reference proteome</keyword>
<accession>A0A4U5JLX9</accession>
<feature type="domain" description="HTH cro/C1-type" evidence="2">
    <location>
        <begin position="13"/>
        <end position="67"/>
    </location>
</feature>
<proteinExistence type="predicted"/>
<evidence type="ECO:0000256" key="1">
    <source>
        <dbReference type="ARBA" id="ARBA00023125"/>
    </source>
</evidence>
<name>A0A4U5JLX9_9GAMM</name>
<dbReference type="CDD" id="cd00093">
    <property type="entry name" value="HTH_XRE"/>
    <property type="match status" value="1"/>
</dbReference>
<dbReference type="GO" id="GO:0005829">
    <property type="term" value="C:cytosol"/>
    <property type="evidence" value="ECO:0007669"/>
    <property type="project" value="TreeGrafter"/>
</dbReference>
<protein>
    <submittedName>
        <fullName evidence="3">Helix-turn-helix transcriptional regulator</fullName>
    </submittedName>
</protein>
<evidence type="ECO:0000259" key="2">
    <source>
        <dbReference type="PROSITE" id="PS50943"/>
    </source>
</evidence>
<gene>
    <name evidence="3" type="ORF">FCE95_15470</name>
</gene>
<comment type="caution">
    <text evidence="3">The sequence shown here is derived from an EMBL/GenBank/DDBJ whole genome shotgun (WGS) entry which is preliminary data.</text>
</comment>
<dbReference type="AlphaFoldDB" id="A0A4U5JLX9"/>
<dbReference type="InterPro" id="IPR050807">
    <property type="entry name" value="TransReg_Diox_bact_type"/>
</dbReference>
<dbReference type="Pfam" id="PF01381">
    <property type="entry name" value="HTH_3"/>
    <property type="match status" value="1"/>
</dbReference>
<dbReference type="PROSITE" id="PS50943">
    <property type="entry name" value="HTH_CROC1"/>
    <property type="match status" value="1"/>
</dbReference>
<dbReference type="GO" id="GO:0003700">
    <property type="term" value="F:DNA-binding transcription factor activity"/>
    <property type="evidence" value="ECO:0007669"/>
    <property type="project" value="TreeGrafter"/>
</dbReference>
<dbReference type="SUPFAM" id="SSF47413">
    <property type="entry name" value="lambda repressor-like DNA-binding domains"/>
    <property type="match status" value="1"/>
</dbReference>
<dbReference type="GO" id="GO:0003677">
    <property type="term" value="F:DNA binding"/>
    <property type="evidence" value="ECO:0007669"/>
    <property type="project" value="UniProtKB-KW"/>
</dbReference>
<dbReference type="Proteomes" id="UP000308707">
    <property type="component" value="Unassembled WGS sequence"/>
</dbReference>
<dbReference type="InterPro" id="IPR010982">
    <property type="entry name" value="Lambda_DNA-bd_dom_sf"/>
</dbReference>
<evidence type="ECO:0000313" key="3">
    <source>
        <dbReference type="EMBL" id="TKR29531.1"/>
    </source>
</evidence>
<evidence type="ECO:0000313" key="4">
    <source>
        <dbReference type="Proteomes" id="UP000308707"/>
    </source>
</evidence>
<dbReference type="SMART" id="SM00530">
    <property type="entry name" value="HTH_XRE"/>
    <property type="match status" value="1"/>
</dbReference>